<reference evidence="1 2" key="1">
    <citation type="submission" date="2012-09" db="EMBL/GenBank/DDBJ databases">
        <title>The Genome Sequence of Bacteroides oleiciplenus YIT 12058.</title>
        <authorList>
            <consortium name="The Broad Institute Genome Sequencing Platform"/>
            <person name="Earl A."/>
            <person name="Ward D."/>
            <person name="Feldgarden M."/>
            <person name="Gevers D."/>
            <person name="Morotomi M."/>
            <person name="Walker B."/>
            <person name="Young S.K."/>
            <person name="Zeng Q."/>
            <person name="Gargeya S."/>
            <person name="Fitzgerald M."/>
            <person name="Haas B."/>
            <person name="Abouelleil A."/>
            <person name="Alvarado L."/>
            <person name="Arachchi H.M."/>
            <person name="Berlin A.M."/>
            <person name="Chapman S.B."/>
            <person name="Goldberg J."/>
            <person name="Griggs A."/>
            <person name="Gujja S."/>
            <person name="Hansen M."/>
            <person name="Howarth C."/>
            <person name="Imamovic A."/>
            <person name="Larimer J."/>
            <person name="McCowen C."/>
            <person name="Montmayeur A."/>
            <person name="Murphy C."/>
            <person name="Neiman D."/>
            <person name="Pearson M."/>
            <person name="Priest M."/>
            <person name="Roberts A."/>
            <person name="Saif S."/>
            <person name="Shea T."/>
            <person name="Sisk P."/>
            <person name="Sykes S."/>
            <person name="Wortman J."/>
            <person name="Nusbaum C."/>
            <person name="Birren B."/>
        </authorList>
    </citation>
    <scope>NUCLEOTIDE SEQUENCE [LARGE SCALE GENOMIC DNA]</scope>
    <source>
        <strain evidence="1 2">YIT 12058</strain>
    </source>
</reference>
<dbReference type="RefSeq" id="WP_009127913.1">
    <property type="nucleotide sequence ID" value="NZ_JH992940.1"/>
</dbReference>
<gene>
    <name evidence="1" type="ORF">HMPREF9447_00594</name>
</gene>
<dbReference type="EMBL" id="ADLF01000002">
    <property type="protein sequence ID" value="EKU92144.1"/>
    <property type="molecule type" value="Genomic_DNA"/>
</dbReference>
<dbReference type="STRING" id="742727.HMPREF9447_00594"/>
<dbReference type="PATRIC" id="fig|742727.4.peg.596"/>
<sequence>MRRLVRFWIIGMLAILWGCSSPKMANRYPITNINQDLSHWIAIDSASVSHIRSRNTDSKIGDYNLKRLRDNLDKEKDNPYWGESIYYMLQDLFKK</sequence>
<keyword evidence="2" id="KW-1185">Reference proteome</keyword>
<dbReference type="HOGENOM" id="CLU_2366999_0_0_10"/>
<proteinExistence type="predicted"/>
<evidence type="ECO:0000313" key="2">
    <source>
        <dbReference type="Proteomes" id="UP000009872"/>
    </source>
</evidence>
<dbReference type="AlphaFoldDB" id="K9E4T3"/>
<name>K9E4T3_9BACE</name>
<dbReference type="Proteomes" id="UP000009872">
    <property type="component" value="Unassembled WGS sequence"/>
</dbReference>
<evidence type="ECO:0000313" key="1">
    <source>
        <dbReference type="EMBL" id="EKU92144.1"/>
    </source>
</evidence>
<accession>K9E4T3</accession>
<protein>
    <submittedName>
        <fullName evidence="1">Uncharacterized protein</fullName>
    </submittedName>
</protein>
<comment type="caution">
    <text evidence="1">The sequence shown here is derived from an EMBL/GenBank/DDBJ whole genome shotgun (WGS) entry which is preliminary data.</text>
</comment>
<organism evidence="1 2">
    <name type="scientific">Bacteroides oleiciplenus YIT 12058</name>
    <dbReference type="NCBI Taxonomy" id="742727"/>
    <lineage>
        <taxon>Bacteria</taxon>
        <taxon>Pseudomonadati</taxon>
        <taxon>Bacteroidota</taxon>
        <taxon>Bacteroidia</taxon>
        <taxon>Bacteroidales</taxon>
        <taxon>Bacteroidaceae</taxon>
        <taxon>Bacteroides</taxon>
    </lineage>
</organism>